<evidence type="ECO:0000313" key="3">
    <source>
        <dbReference type="Proteomes" id="UP000077002"/>
    </source>
</evidence>
<feature type="region of interest" description="Disordered" evidence="1">
    <location>
        <begin position="1"/>
        <end position="36"/>
    </location>
</feature>
<gene>
    <name evidence="2" type="ORF">AYO21_06341</name>
</gene>
<dbReference type="Gene3D" id="2.30.40.10">
    <property type="entry name" value="Urease, subunit C, domain 1"/>
    <property type="match status" value="1"/>
</dbReference>
<sequence>MLTHTGLRWLPASRSPAGQTMASAKESPVSHGHNGKGLELAVQVGGMTPLKAIEASTATAPEVLSPQALETCMLKAGYDTDFIALTSNPLENVSVVADPDHVTHIWLGG</sequence>
<evidence type="ECO:0008006" key="4">
    <source>
        <dbReference type="Google" id="ProtNLM"/>
    </source>
</evidence>
<protein>
    <recommendedName>
        <fullName evidence="4">Amidohydrolase-related domain-containing protein</fullName>
    </recommendedName>
</protein>
<keyword evidence="3" id="KW-1185">Reference proteome</keyword>
<dbReference type="GO" id="GO:0016810">
    <property type="term" value="F:hydrolase activity, acting on carbon-nitrogen (but not peptide) bonds"/>
    <property type="evidence" value="ECO:0007669"/>
    <property type="project" value="InterPro"/>
</dbReference>
<dbReference type="Gene3D" id="3.20.20.140">
    <property type="entry name" value="Metal-dependent hydrolases"/>
    <property type="match status" value="1"/>
</dbReference>
<comment type="caution">
    <text evidence="2">The sequence shown here is derived from an EMBL/GenBank/DDBJ whole genome shotgun (WGS) entry which is preliminary data.</text>
</comment>
<evidence type="ECO:0000256" key="1">
    <source>
        <dbReference type="SAM" id="MobiDB-lite"/>
    </source>
</evidence>
<dbReference type="RefSeq" id="XP_022511465.1">
    <property type="nucleotide sequence ID" value="XM_022656302.1"/>
</dbReference>
<dbReference type="InterPro" id="IPR011059">
    <property type="entry name" value="Metal-dep_hydrolase_composite"/>
</dbReference>
<name>A0A177F5K7_9EURO</name>
<dbReference type="SUPFAM" id="SSF51338">
    <property type="entry name" value="Composite domain of metallo-dependent hydrolases"/>
    <property type="match status" value="1"/>
</dbReference>
<accession>A0A177F5K7</accession>
<proteinExistence type="predicted"/>
<dbReference type="AlphaFoldDB" id="A0A177F5K7"/>
<organism evidence="2 3">
    <name type="scientific">Fonsecaea monophora</name>
    <dbReference type="NCBI Taxonomy" id="254056"/>
    <lineage>
        <taxon>Eukaryota</taxon>
        <taxon>Fungi</taxon>
        <taxon>Dikarya</taxon>
        <taxon>Ascomycota</taxon>
        <taxon>Pezizomycotina</taxon>
        <taxon>Eurotiomycetes</taxon>
        <taxon>Chaetothyriomycetidae</taxon>
        <taxon>Chaetothyriales</taxon>
        <taxon>Herpotrichiellaceae</taxon>
        <taxon>Fonsecaea</taxon>
    </lineage>
</organism>
<reference evidence="2 3" key="1">
    <citation type="submission" date="2016-03" db="EMBL/GenBank/DDBJ databases">
        <title>Draft genome sequence of the Fonsecaea monophora CBS 269.37.</title>
        <authorList>
            <person name="Bombassaro A."/>
            <person name="Vinicius W.A."/>
            <person name="De Hoog S."/>
            <person name="Sun J."/>
            <person name="Souza E.M."/>
            <person name="Raittz R.T."/>
            <person name="Costa F."/>
            <person name="Leao A.C."/>
            <person name="Tadra-Sfeir M.Z."/>
            <person name="Baura V."/>
            <person name="Balsanelli E."/>
            <person name="Pedrosa F.O."/>
            <person name="Moreno L.F."/>
            <person name="Steffens M.B."/>
            <person name="Xi L."/>
            <person name="Bocca A.L."/>
            <person name="Felipe M.S."/>
            <person name="Teixeira M."/>
            <person name="Telles Filho F.Q."/>
            <person name="Azevedo C.M."/>
            <person name="Gomes R."/>
            <person name="Vicente V.A."/>
        </authorList>
    </citation>
    <scope>NUCLEOTIDE SEQUENCE [LARGE SCALE GENOMIC DNA]</scope>
    <source>
        <strain evidence="2 3">CBS 269.37</strain>
    </source>
</reference>
<evidence type="ECO:0000313" key="2">
    <source>
        <dbReference type="EMBL" id="OAG39513.1"/>
    </source>
</evidence>
<dbReference type="GeneID" id="34601501"/>
<dbReference type="Proteomes" id="UP000077002">
    <property type="component" value="Unassembled WGS sequence"/>
</dbReference>
<dbReference type="EMBL" id="LVKK01000043">
    <property type="protein sequence ID" value="OAG39513.1"/>
    <property type="molecule type" value="Genomic_DNA"/>
</dbReference>
<dbReference type="OrthoDB" id="194468at2759"/>